<feature type="signal peptide" evidence="1">
    <location>
        <begin position="1"/>
        <end position="17"/>
    </location>
</feature>
<evidence type="ECO:0000313" key="2">
    <source>
        <dbReference type="EMBL" id="EPQ25167.1"/>
    </source>
</evidence>
<evidence type="ECO:0000313" key="3">
    <source>
        <dbReference type="Proteomes" id="UP000014969"/>
    </source>
</evidence>
<keyword evidence="1" id="KW-0732">Signal</keyword>
<sequence length="94" mass="9587">MAALAAVLVMCAAGIQAVSMQVHCVDASREAARLAARGDDADARTVARRLAPPGATVEVRRDGGYVVARVTATSRLLPAIAIAAESISAMEPEG</sequence>
<dbReference type="AlphaFoldDB" id="A0A829HYQ0"/>
<dbReference type="EMBL" id="ATFQ01000004">
    <property type="protein sequence ID" value="EPQ25167.1"/>
    <property type="molecule type" value="Genomic_DNA"/>
</dbReference>
<dbReference type="InterPro" id="IPR049790">
    <property type="entry name" value="Rv3655c/TadE"/>
</dbReference>
<dbReference type="Proteomes" id="UP000014969">
    <property type="component" value="Unassembled WGS sequence"/>
</dbReference>
<evidence type="ECO:0008006" key="4">
    <source>
        <dbReference type="Google" id="ProtNLM"/>
    </source>
</evidence>
<comment type="caution">
    <text evidence="2">The sequence shown here is derived from an EMBL/GenBank/DDBJ whole genome shotgun (WGS) entry which is preliminary data.</text>
</comment>
<reference evidence="2 3" key="1">
    <citation type="journal article" date="2013" name="Genome Announc.">
        <title>Genome Sequence of an Epidemic Isolate of Mycobacterium abscessus subsp. bolletii from Rio de Janeiro, Brazil.</title>
        <authorList>
            <person name="Davidson R.M."/>
            <person name="Reynolds P.R."/>
            <person name="Farias-Hesson E."/>
            <person name="Duarte R.S."/>
            <person name="Jackson M."/>
            <person name="Strong M."/>
        </authorList>
    </citation>
    <scope>NUCLEOTIDE SEQUENCE [LARGE SCALE GENOMIC DNA]</scope>
    <source>
        <strain evidence="2 3">CRM-0020</strain>
    </source>
</reference>
<name>A0A829HYQ0_9MYCO</name>
<gene>
    <name evidence="2" type="ORF">J108_02275</name>
</gene>
<accession>A0A829HYQ0</accession>
<protein>
    <recommendedName>
        <fullName evidence="4">Pilus biosynthesis protein TadE</fullName>
    </recommendedName>
</protein>
<dbReference type="NCBIfam" id="NF041390">
    <property type="entry name" value="TadE_Rv3655c"/>
    <property type="match status" value="1"/>
</dbReference>
<proteinExistence type="predicted"/>
<feature type="chain" id="PRO_5039731255" description="Pilus biosynthesis protein TadE" evidence="1">
    <location>
        <begin position="18"/>
        <end position="94"/>
    </location>
</feature>
<organism evidence="2 3">
    <name type="scientific">Mycobacteroides abscessus subsp. bolletii CRM-0020</name>
    <dbReference type="NCBI Taxonomy" id="1306401"/>
    <lineage>
        <taxon>Bacteria</taxon>
        <taxon>Bacillati</taxon>
        <taxon>Actinomycetota</taxon>
        <taxon>Actinomycetes</taxon>
        <taxon>Mycobacteriales</taxon>
        <taxon>Mycobacteriaceae</taxon>
        <taxon>Mycobacteroides</taxon>
        <taxon>Mycobacteroides abscessus</taxon>
    </lineage>
</organism>
<evidence type="ECO:0000256" key="1">
    <source>
        <dbReference type="SAM" id="SignalP"/>
    </source>
</evidence>
<dbReference type="RefSeq" id="WP_005064952.1">
    <property type="nucleotide sequence ID" value="NZ_ATFQ01000004.1"/>
</dbReference>